<evidence type="ECO:0000259" key="6">
    <source>
        <dbReference type="Pfam" id="PF07298"/>
    </source>
</evidence>
<comment type="subcellular location">
    <subcellularLocation>
        <location evidence="1">Membrane</location>
        <topology evidence="1">Multi-pass membrane protein</topology>
    </subcellularLocation>
</comment>
<feature type="transmembrane region" description="Helical" evidence="5">
    <location>
        <begin position="35"/>
        <end position="56"/>
    </location>
</feature>
<gene>
    <name evidence="7" type="ORF">PH603_06290</name>
</gene>
<evidence type="ECO:0000256" key="3">
    <source>
        <dbReference type="ARBA" id="ARBA00022989"/>
    </source>
</evidence>
<feature type="transmembrane region" description="Helical" evidence="5">
    <location>
        <begin position="124"/>
        <end position="141"/>
    </location>
</feature>
<dbReference type="Pfam" id="PF07298">
    <property type="entry name" value="NnrU"/>
    <property type="match status" value="1"/>
</dbReference>
<accession>A0AAF0BN24</accession>
<reference evidence="7" key="1">
    <citation type="submission" date="2023-01" db="EMBL/GenBank/DDBJ databases">
        <title>The genome sequence of Kordiimonadaceae bacterium 6D33.</title>
        <authorList>
            <person name="Liu Y."/>
        </authorList>
    </citation>
    <scope>NUCLEOTIDE SEQUENCE</scope>
    <source>
        <strain evidence="7">6D33</strain>
    </source>
</reference>
<dbReference type="Proteomes" id="UP001217500">
    <property type="component" value="Chromosome"/>
</dbReference>
<dbReference type="InterPro" id="IPR009915">
    <property type="entry name" value="NnrU_dom"/>
</dbReference>
<evidence type="ECO:0000256" key="2">
    <source>
        <dbReference type="ARBA" id="ARBA00022692"/>
    </source>
</evidence>
<sequence length="188" mass="20128">MLLLCLGIAAFAGLHFLPVFAPTLRARIKNRVGGMAWQGIFALMIVGSIALIVAGWKSADTGLIYTPTGGMGIVTVLIMPLAMILFIAGNAPTNLKRVLRHPQLTGVILWALLHLLANGETRAVLLFGGLGLWALVSIIGINRRDGKWVKPAPQPKSRDIVTALIGLALFGGLYWFHDALFATAIRAV</sequence>
<proteinExistence type="predicted"/>
<evidence type="ECO:0000313" key="8">
    <source>
        <dbReference type="Proteomes" id="UP001217500"/>
    </source>
</evidence>
<dbReference type="AlphaFoldDB" id="A0AAF0BN24"/>
<keyword evidence="3 5" id="KW-1133">Transmembrane helix</keyword>
<keyword evidence="8" id="KW-1185">Reference proteome</keyword>
<feature type="transmembrane region" description="Helical" evidence="5">
    <location>
        <begin position="161"/>
        <end position="185"/>
    </location>
</feature>
<dbReference type="KEGG" id="gso:PH603_06290"/>
<evidence type="ECO:0000256" key="1">
    <source>
        <dbReference type="ARBA" id="ARBA00004141"/>
    </source>
</evidence>
<evidence type="ECO:0000256" key="4">
    <source>
        <dbReference type="ARBA" id="ARBA00023136"/>
    </source>
</evidence>
<dbReference type="EMBL" id="CP116805">
    <property type="protein sequence ID" value="WCL55366.1"/>
    <property type="molecule type" value="Genomic_DNA"/>
</dbReference>
<dbReference type="GO" id="GO:0016020">
    <property type="term" value="C:membrane"/>
    <property type="evidence" value="ECO:0007669"/>
    <property type="project" value="UniProtKB-SubCell"/>
</dbReference>
<dbReference type="RefSeq" id="WP_289505171.1">
    <property type="nucleotide sequence ID" value="NZ_CP116805.1"/>
</dbReference>
<feature type="transmembrane region" description="Helical" evidence="5">
    <location>
        <begin position="63"/>
        <end position="88"/>
    </location>
</feature>
<organism evidence="7 8">
    <name type="scientific">Gimibacter soli</name>
    <dbReference type="NCBI Taxonomy" id="3024400"/>
    <lineage>
        <taxon>Bacteria</taxon>
        <taxon>Pseudomonadati</taxon>
        <taxon>Pseudomonadota</taxon>
        <taxon>Alphaproteobacteria</taxon>
        <taxon>Kordiimonadales</taxon>
        <taxon>Temperatibacteraceae</taxon>
        <taxon>Gimibacter</taxon>
    </lineage>
</organism>
<keyword evidence="4 5" id="KW-0472">Membrane</keyword>
<feature type="domain" description="NnrU" evidence="6">
    <location>
        <begin position="4"/>
        <end position="182"/>
    </location>
</feature>
<evidence type="ECO:0000313" key="7">
    <source>
        <dbReference type="EMBL" id="WCL55366.1"/>
    </source>
</evidence>
<evidence type="ECO:0000256" key="5">
    <source>
        <dbReference type="SAM" id="Phobius"/>
    </source>
</evidence>
<name>A0AAF0BN24_9PROT</name>
<keyword evidence="2 5" id="KW-0812">Transmembrane</keyword>
<protein>
    <submittedName>
        <fullName evidence="7">NnrU family protein</fullName>
    </submittedName>
</protein>